<organism evidence="3 4">
    <name type="scientific">Streptacidiphilus alkalitolerans</name>
    <dbReference type="NCBI Taxonomy" id="3342712"/>
    <lineage>
        <taxon>Bacteria</taxon>
        <taxon>Bacillati</taxon>
        <taxon>Actinomycetota</taxon>
        <taxon>Actinomycetes</taxon>
        <taxon>Kitasatosporales</taxon>
        <taxon>Streptomycetaceae</taxon>
        <taxon>Streptacidiphilus</taxon>
    </lineage>
</organism>
<dbReference type="EMBL" id="JBHEZY010000001">
    <property type="protein sequence ID" value="MFC1429171.1"/>
    <property type="molecule type" value="Genomic_DNA"/>
</dbReference>
<dbReference type="Proteomes" id="UP001592530">
    <property type="component" value="Unassembled WGS sequence"/>
</dbReference>
<dbReference type="SUPFAM" id="SSF63817">
    <property type="entry name" value="Sortase"/>
    <property type="match status" value="1"/>
</dbReference>
<name>A0ABV6WT08_9ACTN</name>
<sequence length="269" mass="26222">MADRSGSRLGPRLRRPLGVLSGALLAVSLGGAVLGVAPEAGTAAAPPMRPAAAAGHSASDAVQPGTAAASGKGAPAASASSAAAAKAAAVAAASTAGRPATHAALVRSTPITVALPSIGLTAPLIGLGMDSRGQAELPPFSQPKTAGWVRDSAAPGAVGTAVLVGHVDTRTGPAVFWNLSAVKPGASVEVTRVDGSTALFTVDAVRAFDKSTFPADQLYAPAKDAQLRIVTCGGTFDRKRAEYTGNVVLFAHLSGVRAAAGPGAGPGAA</sequence>
<dbReference type="Gene3D" id="2.40.260.10">
    <property type="entry name" value="Sortase"/>
    <property type="match status" value="1"/>
</dbReference>
<evidence type="ECO:0000313" key="3">
    <source>
        <dbReference type="EMBL" id="MFC1429171.1"/>
    </source>
</evidence>
<dbReference type="NCBIfam" id="NF033748">
    <property type="entry name" value="class_F_sortase"/>
    <property type="match status" value="1"/>
</dbReference>
<feature type="region of interest" description="Disordered" evidence="2">
    <location>
        <begin position="44"/>
        <end position="74"/>
    </location>
</feature>
<evidence type="ECO:0000256" key="1">
    <source>
        <dbReference type="ARBA" id="ARBA00022801"/>
    </source>
</evidence>
<proteinExistence type="predicted"/>
<reference evidence="3 4" key="1">
    <citation type="submission" date="2024-09" db="EMBL/GenBank/DDBJ databases">
        <authorList>
            <person name="Lee S.D."/>
        </authorList>
    </citation>
    <scope>NUCLEOTIDE SEQUENCE [LARGE SCALE GENOMIC DNA]</scope>
    <source>
        <strain evidence="3 4">N1-3</strain>
    </source>
</reference>
<evidence type="ECO:0000256" key="2">
    <source>
        <dbReference type="SAM" id="MobiDB-lite"/>
    </source>
</evidence>
<dbReference type="RefSeq" id="WP_380547515.1">
    <property type="nucleotide sequence ID" value="NZ_JBHEZY010000001.1"/>
</dbReference>
<dbReference type="InterPro" id="IPR023365">
    <property type="entry name" value="Sortase_dom-sf"/>
</dbReference>
<protein>
    <submittedName>
        <fullName evidence="3">Class F sortase</fullName>
    </submittedName>
</protein>
<keyword evidence="1" id="KW-0378">Hydrolase</keyword>
<comment type="caution">
    <text evidence="3">The sequence shown here is derived from an EMBL/GenBank/DDBJ whole genome shotgun (WGS) entry which is preliminary data.</text>
</comment>
<gene>
    <name evidence="3" type="ORF">ACEZDB_00655</name>
</gene>
<dbReference type="CDD" id="cd05829">
    <property type="entry name" value="Sortase_F"/>
    <property type="match status" value="1"/>
</dbReference>
<dbReference type="Pfam" id="PF04203">
    <property type="entry name" value="Sortase"/>
    <property type="match status" value="1"/>
</dbReference>
<accession>A0ABV6WT08</accession>
<dbReference type="InterPro" id="IPR005754">
    <property type="entry name" value="Sortase"/>
</dbReference>
<dbReference type="InterPro" id="IPR042001">
    <property type="entry name" value="Sortase_F"/>
</dbReference>
<evidence type="ECO:0000313" key="4">
    <source>
        <dbReference type="Proteomes" id="UP001592530"/>
    </source>
</evidence>